<evidence type="ECO:0000256" key="2">
    <source>
        <dbReference type="SAM" id="MobiDB-lite"/>
    </source>
</evidence>
<dbReference type="EMBL" id="CYKH01000450">
    <property type="protein sequence ID" value="CUF92483.1"/>
    <property type="molecule type" value="Genomic_DNA"/>
</dbReference>
<keyword evidence="5" id="KW-1185">Reference proteome</keyword>
<dbReference type="VEuPathDB" id="TriTrypDB:BSAL_67310"/>
<evidence type="ECO:0000313" key="5">
    <source>
        <dbReference type="Proteomes" id="UP000051952"/>
    </source>
</evidence>
<feature type="domain" description="C3H1-type" evidence="3">
    <location>
        <begin position="252"/>
        <end position="280"/>
    </location>
</feature>
<sequence>MSTSAESTVTVNEFEIDAVIASGMTVQYLDDCSESDASSDAGSDWLVPEEFSDDDGDDVDLQKGLLAQTSITTALITMNEQEQSVVLLPGTPKNDDVFRGFIGMDTLRISMPPIQQEVMPELQAVIIEEVILSDEALKPRAAKTLMRTYQHNPYHHRAIACRTTARFFESFKTDASYDNLPMCPCALMALVSAKPQDIAQLHKSVVDHKRKTTPELQPVPQIQQKQSFPSFSVSSVPRSFPLPADVSPAPSRQQRLMCCYFKQNGNCKMGAKCWHAHEGDLYTPCHYGTSCKAGHASLLQMQSPFTAAPSFTLAADAMVAKTGITIRIGGPQVTAPPIQLNQSHNFRR</sequence>
<evidence type="ECO:0000256" key="1">
    <source>
        <dbReference type="PROSITE-ProRule" id="PRU00723"/>
    </source>
</evidence>
<proteinExistence type="predicted"/>
<evidence type="ECO:0000313" key="4">
    <source>
        <dbReference type="EMBL" id="CUF92483.1"/>
    </source>
</evidence>
<feature type="zinc finger region" description="C3H1-type" evidence="1">
    <location>
        <begin position="252"/>
        <end position="280"/>
    </location>
</feature>
<keyword evidence="1" id="KW-0479">Metal-binding</keyword>
<dbReference type="InterPro" id="IPR000571">
    <property type="entry name" value="Znf_CCCH"/>
</dbReference>
<accession>A0A0S4ITW7</accession>
<dbReference type="GO" id="GO:0008270">
    <property type="term" value="F:zinc ion binding"/>
    <property type="evidence" value="ECO:0007669"/>
    <property type="project" value="UniProtKB-KW"/>
</dbReference>
<feature type="region of interest" description="Disordered" evidence="2">
    <location>
        <begin position="33"/>
        <end position="58"/>
    </location>
</feature>
<dbReference type="PROSITE" id="PS50103">
    <property type="entry name" value="ZF_C3H1"/>
    <property type="match status" value="1"/>
</dbReference>
<feature type="compositionally biased region" description="Low complexity" evidence="2">
    <location>
        <begin position="35"/>
        <end position="44"/>
    </location>
</feature>
<keyword evidence="1" id="KW-0863">Zinc-finger</keyword>
<organism evidence="4 5">
    <name type="scientific">Bodo saltans</name>
    <name type="common">Flagellated protozoan</name>
    <dbReference type="NCBI Taxonomy" id="75058"/>
    <lineage>
        <taxon>Eukaryota</taxon>
        <taxon>Discoba</taxon>
        <taxon>Euglenozoa</taxon>
        <taxon>Kinetoplastea</taxon>
        <taxon>Metakinetoplastina</taxon>
        <taxon>Eubodonida</taxon>
        <taxon>Bodonidae</taxon>
        <taxon>Bodo</taxon>
    </lineage>
</organism>
<name>A0A0S4ITW7_BODSA</name>
<gene>
    <name evidence="4" type="ORF">BSAL_67310</name>
</gene>
<keyword evidence="1" id="KW-0862">Zinc</keyword>
<reference evidence="5" key="1">
    <citation type="submission" date="2015-09" db="EMBL/GenBank/DDBJ databases">
        <authorList>
            <consortium name="Pathogen Informatics"/>
        </authorList>
    </citation>
    <scope>NUCLEOTIDE SEQUENCE [LARGE SCALE GENOMIC DNA]</scope>
    <source>
        <strain evidence="5">Lake Konstanz</strain>
    </source>
</reference>
<dbReference type="AlphaFoldDB" id="A0A0S4ITW7"/>
<evidence type="ECO:0000259" key="3">
    <source>
        <dbReference type="PROSITE" id="PS50103"/>
    </source>
</evidence>
<protein>
    <recommendedName>
        <fullName evidence="3">C3H1-type domain-containing protein</fullName>
    </recommendedName>
</protein>
<dbReference type="Proteomes" id="UP000051952">
    <property type="component" value="Unassembled WGS sequence"/>
</dbReference>